<dbReference type="AlphaFoldDB" id="A0A6J4HTF5"/>
<organism evidence="2">
    <name type="scientific">uncultured Acidimicrobiales bacterium</name>
    <dbReference type="NCBI Taxonomy" id="310071"/>
    <lineage>
        <taxon>Bacteria</taxon>
        <taxon>Bacillati</taxon>
        <taxon>Actinomycetota</taxon>
        <taxon>Acidimicrobiia</taxon>
        <taxon>Acidimicrobiales</taxon>
        <taxon>environmental samples</taxon>
    </lineage>
</organism>
<gene>
    <name evidence="2" type="ORF">AVDCRST_MAG20-1116</name>
</gene>
<proteinExistence type="predicted"/>
<evidence type="ECO:0000313" key="2">
    <source>
        <dbReference type="EMBL" id="CAA9230582.1"/>
    </source>
</evidence>
<reference evidence="2" key="1">
    <citation type="submission" date="2020-02" db="EMBL/GenBank/DDBJ databases">
        <authorList>
            <person name="Meier V. D."/>
        </authorList>
    </citation>
    <scope>NUCLEOTIDE SEQUENCE</scope>
    <source>
        <strain evidence="2">AVDCRST_MAG20</strain>
    </source>
</reference>
<evidence type="ECO:0000256" key="1">
    <source>
        <dbReference type="SAM" id="MobiDB-lite"/>
    </source>
</evidence>
<feature type="non-terminal residue" evidence="2">
    <location>
        <position position="71"/>
    </location>
</feature>
<feature type="compositionally biased region" description="Low complexity" evidence="1">
    <location>
        <begin position="1"/>
        <end position="35"/>
    </location>
</feature>
<accession>A0A6J4HTF5</accession>
<name>A0A6J4HTF5_9ACTN</name>
<protein>
    <submittedName>
        <fullName evidence="2">Uncharacterized protein</fullName>
    </submittedName>
</protein>
<sequence length="71" mass="6525">CPSSPSTRGCGSSSACCSCSASSDAPGAPGERAAGPPAPPHPAHHHVIAPPCSPVEPVASGPGAGAAQTGA</sequence>
<feature type="region of interest" description="Disordered" evidence="1">
    <location>
        <begin position="1"/>
        <end position="71"/>
    </location>
</feature>
<feature type="non-terminal residue" evidence="2">
    <location>
        <position position="1"/>
    </location>
</feature>
<dbReference type="EMBL" id="CADCSY010000049">
    <property type="protein sequence ID" value="CAA9230582.1"/>
    <property type="molecule type" value="Genomic_DNA"/>
</dbReference>